<name>A0ABD2YR83_9GENT</name>
<accession>A0ABD2YR83</accession>
<dbReference type="Proteomes" id="UP001630127">
    <property type="component" value="Unassembled WGS sequence"/>
</dbReference>
<sequence length="204" mass="24410">MDEDFLFRDEFEAQIDSHDERNDRPEVLLEKRNNEILEFEIKEDQMLDEATQDQNLYPIVFGKIFFFIAFDSRGVYQCYKKWKKLKLLNTTMGFYKQVLRLLQCFHWNLKEFGIISNLWFIFSFFGYAPPHAILHLDLVGHDLTDYLMKILKKTGYSFITTIELEIVRDVMEKLAYVALDYENELKIARLAQPLSRAMSYLMSR</sequence>
<dbReference type="Gene3D" id="3.90.640.10">
    <property type="entry name" value="Actin, Chain A, domain 4"/>
    <property type="match status" value="1"/>
</dbReference>
<organism evidence="1 2">
    <name type="scientific">Cinchona calisaya</name>
    <dbReference type="NCBI Taxonomy" id="153742"/>
    <lineage>
        <taxon>Eukaryota</taxon>
        <taxon>Viridiplantae</taxon>
        <taxon>Streptophyta</taxon>
        <taxon>Embryophyta</taxon>
        <taxon>Tracheophyta</taxon>
        <taxon>Spermatophyta</taxon>
        <taxon>Magnoliopsida</taxon>
        <taxon>eudicotyledons</taxon>
        <taxon>Gunneridae</taxon>
        <taxon>Pentapetalae</taxon>
        <taxon>asterids</taxon>
        <taxon>lamiids</taxon>
        <taxon>Gentianales</taxon>
        <taxon>Rubiaceae</taxon>
        <taxon>Cinchonoideae</taxon>
        <taxon>Cinchoneae</taxon>
        <taxon>Cinchona</taxon>
    </lineage>
</organism>
<gene>
    <name evidence="1" type="ORF">ACH5RR_029293</name>
</gene>
<comment type="caution">
    <text evidence="1">The sequence shown here is derived from an EMBL/GenBank/DDBJ whole genome shotgun (WGS) entry which is preliminary data.</text>
</comment>
<reference evidence="1 2" key="1">
    <citation type="submission" date="2024-11" db="EMBL/GenBank/DDBJ databases">
        <title>A near-complete genome assembly of Cinchona calisaya.</title>
        <authorList>
            <person name="Lian D.C."/>
            <person name="Zhao X.W."/>
            <person name="Wei L."/>
        </authorList>
    </citation>
    <scope>NUCLEOTIDE SEQUENCE [LARGE SCALE GENOMIC DNA]</scope>
    <source>
        <tissue evidence="1">Nenye</tissue>
    </source>
</reference>
<dbReference type="Gene3D" id="3.30.420.40">
    <property type="match status" value="1"/>
</dbReference>
<proteinExistence type="predicted"/>
<dbReference type="AlphaFoldDB" id="A0ABD2YR83"/>
<dbReference type="InterPro" id="IPR004000">
    <property type="entry name" value="Actin"/>
</dbReference>
<keyword evidence="2" id="KW-1185">Reference proteome</keyword>
<dbReference type="InterPro" id="IPR043129">
    <property type="entry name" value="ATPase_NBD"/>
</dbReference>
<dbReference type="PANTHER" id="PTHR11937">
    <property type="entry name" value="ACTIN"/>
    <property type="match status" value="1"/>
</dbReference>
<evidence type="ECO:0000313" key="1">
    <source>
        <dbReference type="EMBL" id="KAL3509892.1"/>
    </source>
</evidence>
<evidence type="ECO:0000313" key="2">
    <source>
        <dbReference type="Proteomes" id="UP001630127"/>
    </source>
</evidence>
<dbReference type="SUPFAM" id="SSF53067">
    <property type="entry name" value="Actin-like ATPase domain"/>
    <property type="match status" value="1"/>
</dbReference>
<protein>
    <submittedName>
        <fullName evidence="1">Uncharacterized protein</fullName>
    </submittedName>
</protein>
<dbReference type="EMBL" id="JBJUIK010000012">
    <property type="protein sequence ID" value="KAL3509892.1"/>
    <property type="molecule type" value="Genomic_DNA"/>
</dbReference>